<keyword evidence="3" id="KW-1185">Reference proteome</keyword>
<evidence type="ECO:0000256" key="1">
    <source>
        <dbReference type="SAM" id="MobiDB-lite"/>
    </source>
</evidence>
<protein>
    <submittedName>
        <fullName evidence="2">Uncharacterized protein</fullName>
    </submittedName>
</protein>
<feature type="region of interest" description="Disordered" evidence="1">
    <location>
        <begin position="1"/>
        <end position="51"/>
    </location>
</feature>
<gene>
    <name evidence="2" type="ORF">BKA03_000999</name>
</gene>
<evidence type="ECO:0000313" key="2">
    <source>
        <dbReference type="EMBL" id="NYI40880.1"/>
    </source>
</evidence>
<dbReference type="Proteomes" id="UP000547973">
    <property type="component" value="Unassembled WGS sequence"/>
</dbReference>
<evidence type="ECO:0000313" key="3">
    <source>
        <dbReference type="Proteomes" id="UP000547973"/>
    </source>
</evidence>
<organism evidence="2 3">
    <name type="scientific">Demequina lutea</name>
    <dbReference type="NCBI Taxonomy" id="431489"/>
    <lineage>
        <taxon>Bacteria</taxon>
        <taxon>Bacillati</taxon>
        <taxon>Actinomycetota</taxon>
        <taxon>Actinomycetes</taxon>
        <taxon>Micrococcales</taxon>
        <taxon>Demequinaceae</taxon>
        <taxon>Demequina</taxon>
    </lineage>
</organism>
<dbReference type="AlphaFoldDB" id="A0A7Y9Z9T9"/>
<name>A0A7Y9Z9T9_9MICO</name>
<feature type="compositionally biased region" description="Polar residues" evidence="1">
    <location>
        <begin position="35"/>
        <end position="45"/>
    </location>
</feature>
<sequence length="51" mass="5853">MRTYPYHSRNPDDPDVYHNHNDCPEGEKIPAGQRANGTNDYSQCEQCKDKG</sequence>
<dbReference type="EMBL" id="JACBZO010000001">
    <property type="protein sequence ID" value="NYI40880.1"/>
    <property type="molecule type" value="Genomic_DNA"/>
</dbReference>
<feature type="compositionally biased region" description="Basic and acidic residues" evidence="1">
    <location>
        <begin position="9"/>
        <end position="28"/>
    </location>
</feature>
<comment type="caution">
    <text evidence="2">The sequence shown here is derived from an EMBL/GenBank/DDBJ whole genome shotgun (WGS) entry which is preliminary data.</text>
</comment>
<reference evidence="2 3" key="1">
    <citation type="submission" date="2020-07" db="EMBL/GenBank/DDBJ databases">
        <title>Sequencing the genomes of 1000 actinobacteria strains.</title>
        <authorList>
            <person name="Klenk H.-P."/>
        </authorList>
    </citation>
    <scope>NUCLEOTIDE SEQUENCE [LARGE SCALE GENOMIC DNA]</scope>
    <source>
        <strain evidence="2 3">DSM 19970</strain>
    </source>
</reference>
<proteinExistence type="predicted"/>
<accession>A0A7Y9Z9T9</accession>